<dbReference type="AlphaFoldDB" id="A0A2M7G186"/>
<dbReference type="InterPro" id="IPR050697">
    <property type="entry name" value="Adenylyl/Guanylyl_Cyclase_3/4"/>
</dbReference>
<organism evidence="2 3">
    <name type="scientific">bacterium (Candidatus Blackallbacteria) CG17_big_fil_post_rev_8_21_14_2_50_48_46</name>
    <dbReference type="NCBI Taxonomy" id="2014261"/>
    <lineage>
        <taxon>Bacteria</taxon>
        <taxon>Candidatus Blackallbacteria</taxon>
    </lineage>
</organism>
<gene>
    <name evidence="2" type="ORF">COW36_17935</name>
</gene>
<proteinExistence type="predicted"/>
<dbReference type="GO" id="GO:0006171">
    <property type="term" value="P:cAMP biosynthetic process"/>
    <property type="evidence" value="ECO:0007669"/>
    <property type="project" value="TreeGrafter"/>
</dbReference>
<reference evidence="2 3" key="1">
    <citation type="submission" date="2017-09" db="EMBL/GenBank/DDBJ databases">
        <title>Depth-based differentiation of microbial function through sediment-hosted aquifers and enrichment of novel symbionts in the deep terrestrial subsurface.</title>
        <authorList>
            <person name="Probst A.J."/>
            <person name="Ladd B."/>
            <person name="Jarett J.K."/>
            <person name="Geller-Mcgrath D.E."/>
            <person name="Sieber C.M."/>
            <person name="Emerson J.B."/>
            <person name="Anantharaman K."/>
            <person name="Thomas B.C."/>
            <person name="Malmstrom R."/>
            <person name="Stieglmeier M."/>
            <person name="Klingl A."/>
            <person name="Woyke T."/>
            <person name="Ryan C.M."/>
            <person name="Banfield J.F."/>
        </authorList>
    </citation>
    <scope>NUCLEOTIDE SEQUENCE [LARGE SCALE GENOMIC DNA]</scope>
    <source>
        <strain evidence="2">CG17_big_fil_post_rev_8_21_14_2_50_48_46</strain>
    </source>
</reference>
<evidence type="ECO:0000313" key="2">
    <source>
        <dbReference type="EMBL" id="PIW15297.1"/>
    </source>
</evidence>
<comment type="caution">
    <text evidence="2">The sequence shown here is derived from an EMBL/GenBank/DDBJ whole genome shotgun (WGS) entry which is preliminary data.</text>
</comment>
<dbReference type="InterPro" id="IPR029787">
    <property type="entry name" value="Nucleotide_cyclase"/>
</dbReference>
<dbReference type="EMBL" id="PFFQ01000053">
    <property type="protein sequence ID" value="PIW15297.1"/>
    <property type="molecule type" value="Genomic_DNA"/>
</dbReference>
<dbReference type="InterPro" id="IPR045983">
    <property type="entry name" value="GUC-dom-containing_N"/>
</dbReference>
<dbReference type="PANTHER" id="PTHR43081">
    <property type="entry name" value="ADENYLATE CYCLASE, TERMINAL-DIFFERENTIATION SPECIFIC-RELATED"/>
    <property type="match status" value="1"/>
</dbReference>
<protein>
    <submittedName>
        <fullName evidence="2">Adenylate/guanylate cyclase domain-containing protein</fullName>
    </submittedName>
</protein>
<dbReference type="PROSITE" id="PS50125">
    <property type="entry name" value="GUANYLATE_CYCLASE_2"/>
    <property type="match status" value="1"/>
</dbReference>
<dbReference type="Pfam" id="PF19363">
    <property type="entry name" value="DUF5939"/>
    <property type="match status" value="1"/>
</dbReference>
<dbReference type="GO" id="GO:0004016">
    <property type="term" value="F:adenylate cyclase activity"/>
    <property type="evidence" value="ECO:0007669"/>
    <property type="project" value="UniProtKB-ARBA"/>
</dbReference>
<name>A0A2M7G186_9BACT</name>
<dbReference type="Pfam" id="PF00211">
    <property type="entry name" value="Guanylate_cyc"/>
    <property type="match status" value="1"/>
</dbReference>
<dbReference type="InterPro" id="IPR001054">
    <property type="entry name" value="A/G_cyclase"/>
</dbReference>
<dbReference type="GO" id="GO:0035556">
    <property type="term" value="P:intracellular signal transduction"/>
    <property type="evidence" value="ECO:0007669"/>
    <property type="project" value="InterPro"/>
</dbReference>
<feature type="domain" description="Guanylate cyclase" evidence="1">
    <location>
        <begin position="311"/>
        <end position="431"/>
    </location>
</feature>
<dbReference type="PANTHER" id="PTHR43081:SF19">
    <property type="entry name" value="PH-SENSITIVE ADENYLATE CYCLASE RV1264"/>
    <property type="match status" value="1"/>
</dbReference>
<dbReference type="Proteomes" id="UP000231019">
    <property type="component" value="Unassembled WGS sequence"/>
</dbReference>
<evidence type="ECO:0000313" key="3">
    <source>
        <dbReference type="Proteomes" id="UP000231019"/>
    </source>
</evidence>
<dbReference type="Gene3D" id="3.30.70.1230">
    <property type="entry name" value="Nucleotide cyclase"/>
    <property type="match status" value="1"/>
</dbReference>
<dbReference type="SMART" id="SM00044">
    <property type="entry name" value="CYCc"/>
    <property type="match status" value="1"/>
</dbReference>
<accession>A0A2M7G186</accession>
<evidence type="ECO:0000259" key="1">
    <source>
        <dbReference type="PROSITE" id="PS50125"/>
    </source>
</evidence>
<dbReference type="SUPFAM" id="SSF55073">
    <property type="entry name" value="Nucleotide cyclase"/>
    <property type="match status" value="1"/>
</dbReference>
<dbReference type="CDD" id="cd07302">
    <property type="entry name" value="CHD"/>
    <property type="match status" value="1"/>
</dbReference>
<sequence>MLDPIALKQKFQTLKQFEGLNHALIERLEALLPQLDAWDLHRLNPLELAKNHDFELLALLDILIYAVKIGIFDFFWTPICPGCGGIEYTSDSLNALKKGSIQCTTCVMEIELDLAQHIEVAFHLNSAMGDFSQETSPFSSFENYLRYYFSAYLQRSEVLQDYIQRHFKGFRVLEPDQQLELQLETQPQTQWRLINLQSHSQLVLRVADADSPTPSLSALQSDLVASGFSPSEQILSAGHTHFWIKNHESVARVLTLWTADFEKFHQILSEHPNAYRPFLTAQMLLNTQSFRDLFKIQALDPDLHLKIGSQTVLFSDLKGSTAMYEQKGDYQAYQWVQRHFHALTESTRQHAGSVVKTMGDAIMATFSRPQDGILAALEMLARIQSLQHENSPEGMTLGLKLGLHQGPVLAVNANDRLDYFGQTVNLAARVQGLAEAGELWLSESMIDLAKPLLQQAHFQWERREANLKGITEKTVVYRCWPVEPLTISRQASVRF</sequence>